<dbReference type="EMBL" id="JAGKSQ010000001">
    <property type="protein sequence ID" value="MBP3949903.1"/>
    <property type="molecule type" value="Genomic_DNA"/>
</dbReference>
<dbReference type="SUPFAM" id="SSF56112">
    <property type="entry name" value="Protein kinase-like (PK-like)"/>
    <property type="match status" value="1"/>
</dbReference>
<dbReference type="GO" id="GO:0042601">
    <property type="term" value="C:endospore-forming forespore"/>
    <property type="evidence" value="ECO:0007669"/>
    <property type="project" value="TreeGrafter"/>
</dbReference>
<evidence type="ECO:0000313" key="2">
    <source>
        <dbReference type="Proteomes" id="UP000678228"/>
    </source>
</evidence>
<protein>
    <submittedName>
        <fullName evidence="1">Spore coat protein YutH</fullName>
    </submittedName>
</protein>
<dbReference type="Proteomes" id="UP000678228">
    <property type="component" value="Unassembled WGS sequence"/>
</dbReference>
<dbReference type="NCBIfam" id="TIGR02905">
    <property type="entry name" value="spore_yutH"/>
    <property type="match status" value="1"/>
</dbReference>
<dbReference type="Gene3D" id="3.90.1200.10">
    <property type="match status" value="1"/>
</dbReference>
<gene>
    <name evidence="1" type="primary">yutH</name>
    <name evidence="1" type="ORF">J7W16_02075</name>
</gene>
<dbReference type="InterPro" id="IPR011009">
    <property type="entry name" value="Kinase-like_dom_sf"/>
</dbReference>
<organism evidence="1 2">
    <name type="scientific">Halalkalibacter suaedae</name>
    <dbReference type="NCBI Taxonomy" id="2822140"/>
    <lineage>
        <taxon>Bacteria</taxon>
        <taxon>Bacillati</taxon>
        <taxon>Bacillota</taxon>
        <taxon>Bacilli</taxon>
        <taxon>Bacillales</taxon>
        <taxon>Bacillaceae</taxon>
        <taxon>Halalkalibacter</taxon>
    </lineage>
</organism>
<dbReference type="InterPro" id="IPR047175">
    <property type="entry name" value="CotS-like"/>
</dbReference>
<keyword evidence="1" id="KW-0167">Capsid protein</keyword>
<evidence type="ECO:0000313" key="1">
    <source>
        <dbReference type="EMBL" id="MBP3949903.1"/>
    </source>
</evidence>
<accession>A0A941AP95</accession>
<comment type="caution">
    <text evidence="1">The sequence shown here is derived from an EMBL/GenBank/DDBJ whole genome shotgun (WGS) entry which is preliminary data.</text>
</comment>
<sequence>MFERNLYDVYGLYCEERFSLGGYEGFRTGNQSYLLLPKEESMLDEQDMITFTEYLRSVGDTSVLEPINTKFNKRVALIDGQEVYVCALPEQRAETHFYLNSLEEKGAHLATVHYYGKQMKYEKEYEYFGQWAHLWEARLEQLEGWYQQVLFQGPQTDVDQAFLFTYPYFMGLTENAIQYAVDATLDDSTRDQEVPTICHRRYTDRTWIPISEQGSIVKKPTEWLYDHPCRDIAEWIRDQRRVKDVFPWQNLDSFLRGYEQYEPLTSFSWRLLYARLLFPLHYFETIENYYKSQIHEEKAESRFEFLKLLDDEKKNEQFLKEFAANYLVSRQTEGEQIPRISWL</sequence>
<reference evidence="1" key="1">
    <citation type="submission" date="2021-03" db="EMBL/GenBank/DDBJ databases">
        <title>Bacillus suaedae sp. nov., isolated from Suaeda aralocaspica.</title>
        <authorList>
            <person name="Lei R.F.R."/>
        </authorList>
    </citation>
    <scope>NUCLEOTIDE SEQUENCE</scope>
    <source>
        <strain evidence="1">YZJH907-2</strain>
    </source>
</reference>
<keyword evidence="2" id="KW-1185">Reference proteome</keyword>
<name>A0A941AP95_9BACI</name>
<dbReference type="PANTHER" id="PTHR39179:SF2">
    <property type="entry name" value="ENDOSPORE COAT-ASSOCIATED PROTEIN YUTH"/>
    <property type="match status" value="1"/>
</dbReference>
<keyword evidence="1" id="KW-0946">Virion</keyword>
<dbReference type="AlphaFoldDB" id="A0A941AP95"/>
<dbReference type="InterPro" id="IPR014254">
    <property type="entry name" value="Spore_coat_YutH"/>
</dbReference>
<dbReference type="RefSeq" id="WP_210595263.1">
    <property type="nucleotide sequence ID" value="NZ_JAGKSQ010000001.1"/>
</dbReference>
<proteinExistence type="predicted"/>
<dbReference type="PANTHER" id="PTHR39179">
    <property type="entry name" value="SPORE COAT PROTEIN I"/>
    <property type="match status" value="1"/>
</dbReference>